<evidence type="ECO:0000256" key="4">
    <source>
        <dbReference type="ARBA" id="ARBA00048740"/>
    </source>
</evidence>
<dbReference type="Gene3D" id="3.40.50.150">
    <property type="entry name" value="Vaccinia Virus protein VP39"/>
    <property type="match status" value="1"/>
</dbReference>
<dbReference type="OMA" id="PRNIDQN"/>
<dbReference type="GO" id="GO:0005634">
    <property type="term" value="C:nucleus"/>
    <property type="evidence" value="ECO:0007669"/>
    <property type="project" value="TreeGrafter"/>
</dbReference>
<protein>
    <recommendedName>
        <fullName evidence="1">Trimethylguanosine synthase</fullName>
    </recommendedName>
    <alternativeName>
        <fullName evidence="7">Cap-specific guanine-N(2) methyltransferase</fullName>
    </alternativeName>
</protein>
<dbReference type="PROSITE" id="PS01159">
    <property type="entry name" value="WW_DOMAIN_1"/>
    <property type="match status" value="1"/>
</dbReference>
<dbReference type="GO" id="GO:0071164">
    <property type="term" value="F:RNA cap trimethylguanosine synthase activity"/>
    <property type="evidence" value="ECO:0007669"/>
    <property type="project" value="TreeGrafter"/>
</dbReference>
<dbReference type="STRING" id="4537.A0A0E0KEQ4"/>
<feature type="compositionally biased region" description="Basic and acidic residues" evidence="8">
    <location>
        <begin position="263"/>
        <end position="272"/>
    </location>
</feature>
<dbReference type="InterPro" id="IPR019012">
    <property type="entry name" value="RNA_cap_Gua-N2-MeTrfase"/>
</dbReference>
<dbReference type="eggNOG" id="KOG2730">
    <property type="taxonomic scope" value="Eukaryota"/>
</dbReference>
<dbReference type="CDD" id="cd02440">
    <property type="entry name" value="AdoMet_MTases"/>
    <property type="match status" value="1"/>
</dbReference>
<feature type="domain" description="WW" evidence="9">
    <location>
        <begin position="301"/>
        <end position="329"/>
    </location>
</feature>
<comment type="similarity">
    <text evidence="2">Belongs to the methyltransferase superfamily. Trimethylguanosine synthase family.</text>
</comment>
<dbReference type="Pfam" id="PF09445">
    <property type="entry name" value="Methyltransf_15"/>
    <property type="match status" value="1"/>
</dbReference>
<evidence type="ECO:0000313" key="10">
    <source>
        <dbReference type="EnsemblPlants" id="OPUNC03G19260.1"/>
    </source>
</evidence>
<feature type="compositionally biased region" description="Basic residues" evidence="8">
    <location>
        <begin position="80"/>
        <end position="94"/>
    </location>
</feature>
<sequence length="701" mass="78511">MPGDAEDLPPAIRKLGRHFRLTEAHIWDGWYATGADVSHRSWRSDDTDSGLVVYKKFENLQLCRAVVKQIKSKTSQPNRQMKKKNAPNKVKKNGRRVSYEAANTLIDDDSRTCTGTKETESIVQLMACVEQTNPCSSSRITVGYNEACQGDIAKMDKEIVYANEQEESGCGDLCSAKVLSSSKAEDKYEHETYQFHANMSNPVKADSPVRENGTAEVLQLNKEMLGQNSVDNKSRFSSAEIFMEGGLSTIKDQLSGETPSTSHDNKDVDHETCLSSAEPSPVDNNPAQKSDSSFYFEYGDWRVLWDPFYSRYYFYNILTQESTWYPPHGLEDFASHSSICIPEDLDEFGSQNKSIPAQEHDQAGGNKHLDEQGQDCYSELSNLSDIPDGERINQCMVTITDEAHHADNIQNDSSMSEISEMNQEIGSTKKKKRVRRSKSYHSCQDLAGNISNDIAKYWTQRYSLFSLFDSGIKMDEEGWFSVTPELIAKHHASRVGAGVVIDCFTGVGGNAIHFANKCRHVIAIDIDPQKIDCAQHNATVYGVLDHIDFVRGDFIHVAPRLKGETVFMSPPWGGPDYAKVDVYDIKTMLKPCDGLVPSSRVVCLSLHSQMLTSPGWIFFRYSLFKLGTSIASRVVMFLPRNIDQNQLADMCLSVDPPWAVEVEKNFLNGKLKAITAYFEQQDGSDVQDASDTNPQNPEYHA</sequence>
<dbReference type="PANTHER" id="PTHR14741">
    <property type="entry name" value="S-ADENOSYLMETHIONINE-DEPENDENT METHYLTRANSFERASE RELATED"/>
    <property type="match status" value="1"/>
</dbReference>
<evidence type="ECO:0000256" key="6">
    <source>
        <dbReference type="ARBA" id="ARBA00049075"/>
    </source>
</evidence>
<dbReference type="PROSITE" id="PS50020">
    <property type="entry name" value="WW_DOMAIN_2"/>
    <property type="match status" value="1"/>
</dbReference>
<dbReference type="Gramene" id="OPUNC03G19260.1">
    <property type="protein sequence ID" value="OPUNC03G19260.1"/>
    <property type="gene ID" value="OPUNC03G19260"/>
</dbReference>
<evidence type="ECO:0000259" key="9">
    <source>
        <dbReference type="PROSITE" id="PS50020"/>
    </source>
</evidence>
<feature type="compositionally biased region" description="Polar residues" evidence="8">
    <location>
        <begin position="252"/>
        <end position="262"/>
    </location>
</feature>
<evidence type="ECO:0000256" key="1">
    <source>
        <dbReference type="ARBA" id="ARBA00018517"/>
    </source>
</evidence>
<reference evidence="10" key="1">
    <citation type="submission" date="2015-04" db="UniProtKB">
        <authorList>
            <consortium name="EnsemblPlants"/>
        </authorList>
    </citation>
    <scope>IDENTIFICATION</scope>
</reference>
<evidence type="ECO:0000256" key="8">
    <source>
        <dbReference type="SAM" id="MobiDB-lite"/>
    </source>
</evidence>
<dbReference type="InterPro" id="IPR001202">
    <property type="entry name" value="WW_dom"/>
</dbReference>
<dbReference type="Gene3D" id="2.20.70.10">
    <property type="match status" value="1"/>
</dbReference>
<evidence type="ECO:0000256" key="5">
    <source>
        <dbReference type="ARBA" id="ARBA00048763"/>
    </source>
</evidence>
<dbReference type="PANTHER" id="PTHR14741:SF32">
    <property type="entry name" value="TRIMETHYLGUANOSINE SYNTHASE"/>
    <property type="match status" value="1"/>
</dbReference>
<dbReference type="Proteomes" id="UP000026962">
    <property type="component" value="Chromosome 3"/>
</dbReference>
<keyword evidence="11" id="KW-1185">Reference proteome</keyword>
<feature type="region of interest" description="Disordered" evidence="8">
    <location>
        <begin position="252"/>
        <end position="289"/>
    </location>
</feature>
<dbReference type="SUPFAM" id="SSF51045">
    <property type="entry name" value="WW domain"/>
    <property type="match status" value="1"/>
</dbReference>
<dbReference type="SUPFAM" id="SSF53335">
    <property type="entry name" value="S-adenosyl-L-methionine-dependent methyltransferases"/>
    <property type="match status" value="1"/>
</dbReference>
<evidence type="ECO:0000256" key="7">
    <source>
        <dbReference type="ARBA" id="ARBA00049790"/>
    </source>
</evidence>
<reference evidence="10" key="2">
    <citation type="submission" date="2018-05" db="EMBL/GenBank/DDBJ databases">
        <title>OpunRS2 (Oryza punctata Reference Sequence Version 2).</title>
        <authorList>
            <person name="Zhang J."/>
            <person name="Kudrna D."/>
            <person name="Lee S."/>
            <person name="Talag J."/>
            <person name="Welchert J."/>
            <person name="Wing R.A."/>
        </authorList>
    </citation>
    <scope>NUCLEOTIDE SEQUENCE [LARGE SCALE GENOMIC DNA]</scope>
</reference>
<dbReference type="Pfam" id="PF00397">
    <property type="entry name" value="WW"/>
    <property type="match status" value="1"/>
</dbReference>
<proteinExistence type="inferred from homology"/>
<dbReference type="CDD" id="cd00201">
    <property type="entry name" value="WW"/>
    <property type="match status" value="1"/>
</dbReference>
<feature type="region of interest" description="Disordered" evidence="8">
    <location>
        <begin position="73"/>
        <end position="94"/>
    </location>
</feature>
<dbReference type="HOGENOM" id="CLU_024358_0_0_1"/>
<dbReference type="AlphaFoldDB" id="A0A0E0KEQ4"/>
<organism evidence="10">
    <name type="scientific">Oryza punctata</name>
    <name type="common">Red rice</name>
    <dbReference type="NCBI Taxonomy" id="4537"/>
    <lineage>
        <taxon>Eukaryota</taxon>
        <taxon>Viridiplantae</taxon>
        <taxon>Streptophyta</taxon>
        <taxon>Embryophyta</taxon>
        <taxon>Tracheophyta</taxon>
        <taxon>Spermatophyta</taxon>
        <taxon>Magnoliopsida</taxon>
        <taxon>Liliopsida</taxon>
        <taxon>Poales</taxon>
        <taxon>Poaceae</taxon>
        <taxon>BOP clade</taxon>
        <taxon>Oryzoideae</taxon>
        <taxon>Oryzeae</taxon>
        <taxon>Oryzinae</taxon>
        <taxon>Oryza</taxon>
    </lineage>
</organism>
<comment type="catalytic activity">
    <reaction evidence="5">
        <text>a 5'-end (N(2),N(7)-dimethyl 5'-triphosphoguanosine)-ribonucleoside in snRNA + S-adenosyl-L-methionine = a 5'-end (N(2),N(2),N(7)-trimethyl 5'-triphosphoguanosine)-ribonucleoside in snRNA + S-adenosyl-L-homocysteine + H(+)</text>
        <dbReference type="Rhea" id="RHEA:78479"/>
        <dbReference type="Rhea" id="RHEA-COMP:19087"/>
        <dbReference type="Rhea" id="RHEA-COMP:19089"/>
        <dbReference type="ChEBI" id="CHEBI:15378"/>
        <dbReference type="ChEBI" id="CHEBI:57856"/>
        <dbReference type="ChEBI" id="CHEBI:59789"/>
        <dbReference type="ChEBI" id="CHEBI:167623"/>
        <dbReference type="ChEBI" id="CHEBI:172880"/>
    </reaction>
    <physiologicalReaction direction="left-to-right" evidence="5">
        <dbReference type="Rhea" id="RHEA:78480"/>
    </physiologicalReaction>
</comment>
<dbReference type="InterPro" id="IPR029063">
    <property type="entry name" value="SAM-dependent_MTases_sf"/>
</dbReference>
<feature type="compositionally biased region" description="Polar residues" evidence="8">
    <location>
        <begin position="273"/>
        <end position="289"/>
    </location>
</feature>
<dbReference type="InterPro" id="IPR036020">
    <property type="entry name" value="WW_dom_sf"/>
</dbReference>
<comment type="catalytic activity">
    <reaction evidence="3">
        <text>a 5'-end (N(2),N(7)-dimethyl 5'-triphosphoguanosine)-ribonucleoside in snoRNA + S-adenosyl-L-methionine = a 5'-end (N(2),N(2),N(7)-trimethyl 5'-triphosphoguanosine)-ribonucleoside in snoRNA + S-adenosyl-L-homocysteine + H(+)</text>
        <dbReference type="Rhea" id="RHEA:78507"/>
        <dbReference type="Rhea" id="RHEA-COMP:19088"/>
        <dbReference type="Rhea" id="RHEA-COMP:19090"/>
        <dbReference type="ChEBI" id="CHEBI:15378"/>
        <dbReference type="ChEBI" id="CHEBI:57856"/>
        <dbReference type="ChEBI" id="CHEBI:59789"/>
        <dbReference type="ChEBI" id="CHEBI:167623"/>
        <dbReference type="ChEBI" id="CHEBI:172880"/>
    </reaction>
    <physiologicalReaction direction="left-to-right" evidence="3">
        <dbReference type="Rhea" id="RHEA:78508"/>
    </physiologicalReaction>
</comment>
<name>A0A0E0KEQ4_ORYPU</name>
<comment type="catalytic activity">
    <reaction evidence="6">
        <text>a 5'-end (N(7)-methyl 5'-triphosphoguanosine)-ribonucleoside in snRNA + S-adenosyl-L-methionine = a 5'-end (N(2),N(7)-dimethyl 5'-triphosphoguanosine)-ribonucleoside in snRNA + S-adenosyl-L-homocysteine + H(+)</text>
        <dbReference type="Rhea" id="RHEA:78471"/>
        <dbReference type="Rhea" id="RHEA-COMP:19085"/>
        <dbReference type="Rhea" id="RHEA-COMP:19087"/>
        <dbReference type="ChEBI" id="CHEBI:15378"/>
        <dbReference type="ChEBI" id="CHEBI:57856"/>
        <dbReference type="ChEBI" id="CHEBI:59789"/>
        <dbReference type="ChEBI" id="CHEBI:156461"/>
        <dbReference type="ChEBI" id="CHEBI:172880"/>
    </reaction>
    <physiologicalReaction direction="left-to-right" evidence="6">
        <dbReference type="Rhea" id="RHEA:78472"/>
    </physiologicalReaction>
</comment>
<evidence type="ECO:0000256" key="3">
    <source>
        <dbReference type="ARBA" id="ARBA00047418"/>
    </source>
</evidence>
<evidence type="ECO:0000313" key="11">
    <source>
        <dbReference type="Proteomes" id="UP000026962"/>
    </source>
</evidence>
<accession>A0A0E0KEQ4</accession>
<feature type="region of interest" description="Disordered" evidence="8">
    <location>
        <begin position="682"/>
        <end position="701"/>
    </location>
</feature>
<comment type="catalytic activity">
    <reaction evidence="4">
        <text>a 5'-end (N(7)-methyl 5'-triphosphoguanosine)-ribonucleoside in snoRNA + S-adenosyl-L-methionine = a 5'-end (N(2),N(7)-dimethyl 5'-triphosphoguanosine)-ribonucleoside in snoRNA + S-adenosyl-L-homocysteine + H(+)</text>
        <dbReference type="Rhea" id="RHEA:78475"/>
        <dbReference type="Rhea" id="RHEA-COMP:19086"/>
        <dbReference type="Rhea" id="RHEA-COMP:19088"/>
        <dbReference type="ChEBI" id="CHEBI:15378"/>
        <dbReference type="ChEBI" id="CHEBI:57856"/>
        <dbReference type="ChEBI" id="CHEBI:59789"/>
        <dbReference type="ChEBI" id="CHEBI:156461"/>
        <dbReference type="ChEBI" id="CHEBI:172880"/>
    </reaction>
    <physiologicalReaction direction="left-to-right" evidence="4">
        <dbReference type="Rhea" id="RHEA:78476"/>
    </physiologicalReaction>
</comment>
<dbReference type="EnsemblPlants" id="OPUNC03G19260.1">
    <property type="protein sequence ID" value="OPUNC03G19260.1"/>
    <property type="gene ID" value="OPUNC03G19260"/>
</dbReference>
<evidence type="ECO:0000256" key="2">
    <source>
        <dbReference type="ARBA" id="ARBA00025783"/>
    </source>
</evidence>